<keyword evidence="13" id="KW-1185">Reference proteome</keyword>
<comment type="catalytic activity">
    <reaction evidence="8 11">
        <text>an N-terminal (5-L-glutamyl)-[peptide] + an alpha-amino acid = 5-L-glutamyl amino acid + an N-terminal L-alpha-aminoacyl-[peptide]</text>
        <dbReference type="Rhea" id="RHEA:23904"/>
        <dbReference type="Rhea" id="RHEA-COMP:9780"/>
        <dbReference type="Rhea" id="RHEA-COMP:9795"/>
        <dbReference type="ChEBI" id="CHEBI:77644"/>
        <dbReference type="ChEBI" id="CHEBI:78597"/>
        <dbReference type="ChEBI" id="CHEBI:78599"/>
        <dbReference type="ChEBI" id="CHEBI:78608"/>
        <dbReference type="EC" id="2.3.2.2"/>
    </reaction>
</comment>
<evidence type="ECO:0000256" key="5">
    <source>
        <dbReference type="ARBA" id="ARBA00022801"/>
    </source>
</evidence>
<comment type="subunit">
    <text evidence="11">This enzyme consists of two polypeptide chains, which are synthesized in precursor form from a single polypeptide.</text>
</comment>
<comment type="pathway">
    <text evidence="11">Sulfur metabolism; glutathione metabolism.</text>
</comment>
<comment type="catalytic activity">
    <reaction evidence="1 11">
        <text>an S-substituted glutathione + H2O = an S-substituted L-cysteinylglycine + L-glutamate</text>
        <dbReference type="Rhea" id="RHEA:59468"/>
        <dbReference type="ChEBI" id="CHEBI:15377"/>
        <dbReference type="ChEBI" id="CHEBI:29985"/>
        <dbReference type="ChEBI" id="CHEBI:90779"/>
        <dbReference type="ChEBI" id="CHEBI:143103"/>
        <dbReference type="EC" id="3.4.19.13"/>
    </reaction>
</comment>
<dbReference type="InterPro" id="IPR000101">
    <property type="entry name" value="GGT_peptidase"/>
</dbReference>
<evidence type="ECO:0000256" key="7">
    <source>
        <dbReference type="ARBA" id="ARBA00023315"/>
    </source>
</evidence>
<keyword evidence="6 11" id="KW-0865">Zymogen</keyword>
<dbReference type="PANTHER" id="PTHR43199:SF1">
    <property type="entry name" value="GLUTATHIONE HYDROLASE PROENZYME"/>
    <property type="match status" value="1"/>
</dbReference>
<proteinExistence type="inferred from homology"/>
<dbReference type="InterPro" id="IPR043138">
    <property type="entry name" value="GGT_lsub"/>
</dbReference>
<evidence type="ECO:0000256" key="4">
    <source>
        <dbReference type="ARBA" id="ARBA00022679"/>
    </source>
</evidence>
<reference evidence="13" key="1">
    <citation type="submission" date="2016-10" db="EMBL/GenBank/DDBJ databases">
        <authorList>
            <person name="Varghese N."/>
            <person name="Submissions S."/>
        </authorList>
    </citation>
    <scope>NUCLEOTIDE SEQUENCE [LARGE SCALE GENOMIC DNA]</scope>
    <source>
        <strain evidence="13">DSM 10146</strain>
    </source>
</reference>
<dbReference type="InterPro" id="IPR029055">
    <property type="entry name" value="Ntn_hydrolases_N"/>
</dbReference>
<dbReference type="Gene3D" id="3.60.20.40">
    <property type="match status" value="1"/>
</dbReference>
<evidence type="ECO:0000256" key="10">
    <source>
        <dbReference type="PIRSR" id="PIRSR600101-2"/>
    </source>
</evidence>
<sequence>MGKTATKAMAVAPQPEAAECGVEVLRAGGNAVDAAIAMAFVQGVVDPLMCGIAGFGSMAAWNASDGAHEYIDFHAPAPAAATPDMWEHLIEGEARDGFGFTLKGRVNDIGYRSICVPASLRAYATAHERHGRLPWADLLSHAIRWAGEGWVVRPHVHGWWSQPSDMGRVANYERIAHSDAGRALYCREDGSPKQVGDRVVNPDLARTLRTIAREGADSFYTGSIAEVIAADMAANDALLSASDLAAFRAKIQTPIETDYRGYRVTTNRPPGGGLMLAEMLNILENFDLAALGHNSAEYLRVVCEAMKQATIDKDAHIGDPAFVTVPMERLLSKGYAAEVADRIRRGDKADVPRFSPDGPSKDTTQLCVTDHDGNCVSMTHSLGMPSGVVTPGLGFMYNGCMGVFDPRPGHAGSIAPGKARFSSVCPSIVFRDDRPVLVIGAPGATQIAMGVLQAMLNVLDFGASMSDAVSWPRFSATSNLIDVTNRIPWSVTRTLEEQGYGVVRSPQSYGIAWVHGIRMTGAAPEGGADPATDGMALSC</sequence>
<evidence type="ECO:0000256" key="11">
    <source>
        <dbReference type="RuleBase" id="RU368036"/>
    </source>
</evidence>
<dbReference type="RefSeq" id="WP_089958166.1">
    <property type="nucleotide sequence ID" value="NZ_FNAV01000005.1"/>
</dbReference>
<feature type="binding site" evidence="10">
    <location>
        <position position="444"/>
    </location>
    <ligand>
        <name>L-glutamate</name>
        <dbReference type="ChEBI" id="CHEBI:29985"/>
    </ligand>
</feature>
<dbReference type="GO" id="GO:0006750">
    <property type="term" value="P:glutathione biosynthetic process"/>
    <property type="evidence" value="ECO:0007669"/>
    <property type="project" value="UniProtKB-KW"/>
</dbReference>
<feature type="binding site" evidence="10">
    <location>
        <begin position="422"/>
        <end position="423"/>
    </location>
    <ligand>
        <name>L-glutamate</name>
        <dbReference type="ChEBI" id="CHEBI:29985"/>
    </ligand>
</feature>
<keyword evidence="11" id="KW-0317">Glutathione biosynthesis</keyword>
<evidence type="ECO:0000256" key="1">
    <source>
        <dbReference type="ARBA" id="ARBA00001049"/>
    </source>
</evidence>
<keyword evidence="7 11" id="KW-0012">Acyltransferase</keyword>
<dbReference type="UniPathway" id="UPA00204"/>
<dbReference type="SUPFAM" id="SSF56235">
    <property type="entry name" value="N-terminal nucleophile aminohydrolases (Ntn hydrolases)"/>
    <property type="match status" value="1"/>
</dbReference>
<evidence type="ECO:0000256" key="3">
    <source>
        <dbReference type="ARBA" id="ARBA00009381"/>
    </source>
</evidence>
<evidence type="ECO:0000256" key="6">
    <source>
        <dbReference type="ARBA" id="ARBA00023145"/>
    </source>
</evidence>
<dbReference type="STRING" id="282683.SAMN04488105_105192"/>
<dbReference type="GO" id="GO:0036374">
    <property type="term" value="F:glutathione hydrolase activity"/>
    <property type="evidence" value="ECO:0007669"/>
    <property type="project" value="UniProtKB-UniRule"/>
</dbReference>
<dbReference type="EC" id="2.3.2.2" evidence="11"/>
<evidence type="ECO:0000256" key="9">
    <source>
        <dbReference type="PIRSR" id="PIRSR600101-1"/>
    </source>
</evidence>
<dbReference type="InterPro" id="IPR051792">
    <property type="entry name" value="GGT_bact"/>
</dbReference>
<dbReference type="Proteomes" id="UP000198994">
    <property type="component" value="Unassembled WGS sequence"/>
</dbReference>
<dbReference type="Pfam" id="PF01019">
    <property type="entry name" value="G_glu_transpept"/>
    <property type="match status" value="1"/>
</dbReference>
<dbReference type="OrthoDB" id="9781342at2"/>
<protein>
    <recommendedName>
        <fullName evidence="11">Glutathione hydrolase proenzyme</fullName>
        <ecNumber evidence="11">2.3.2.2</ecNumber>
        <ecNumber evidence="11">3.4.19.13</ecNumber>
    </recommendedName>
    <component>
        <recommendedName>
            <fullName evidence="11">Glutathione hydrolase large chain</fullName>
        </recommendedName>
    </component>
    <component>
        <recommendedName>
            <fullName evidence="11">Glutathione hydrolase small chain</fullName>
        </recommendedName>
    </component>
</protein>
<dbReference type="EC" id="3.4.19.13" evidence="11"/>
<comment type="PTM">
    <text evidence="11">Cleaved by autocatalysis into a large and a small subunit.</text>
</comment>
<evidence type="ECO:0000256" key="2">
    <source>
        <dbReference type="ARBA" id="ARBA00001089"/>
    </source>
</evidence>
<dbReference type="GO" id="GO:0006751">
    <property type="term" value="P:glutathione catabolic process"/>
    <property type="evidence" value="ECO:0007669"/>
    <property type="project" value="UniProtKB-UniRule"/>
</dbReference>
<keyword evidence="5 11" id="KW-0378">Hydrolase</keyword>
<dbReference type="InterPro" id="IPR043137">
    <property type="entry name" value="GGT_ssub_C"/>
</dbReference>
<dbReference type="PANTHER" id="PTHR43199">
    <property type="entry name" value="GLUTATHIONE HYDROLASE"/>
    <property type="match status" value="1"/>
</dbReference>
<name>A0A1G7E875_9RHOB</name>
<evidence type="ECO:0000313" key="12">
    <source>
        <dbReference type="EMBL" id="SDE59863.1"/>
    </source>
</evidence>
<evidence type="ECO:0000256" key="8">
    <source>
        <dbReference type="ARBA" id="ARBA00047417"/>
    </source>
</evidence>
<organism evidence="12 13">
    <name type="scientific">Salipiger thiooxidans</name>
    <dbReference type="NCBI Taxonomy" id="282683"/>
    <lineage>
        <taxon>Bacteria</taxon>
        <taxon>Pseudomonadati</taxon>
        <taxon>Pseudomonadota</taxon>
        <taxon>Alphaproteobacteria</taxon>
        <taxon>Rhodobacterales</taxon>
        <taxon>Roseobacteraceae</taxon>
        <taxon>Salipiger</taxon>
    </lineage>
</organism>
<gene>
    <name evidence="12" type="ORF">SAMN04488105_105192</name>
</gene>
<dbReference type="EMBL" id="FNAV01000005">
    <property type="protein sequence ID" value="SDE59863.1"/>
    <property type="molecule type" value="Genomic_DNA"/>
</dbReference>
<accession>A0A1G7E875</accession>
<dbReference type="GO" id="GO:0103068">
    <property type="term" value="F:leukotriene C4 gamma-glutamyl transferase activity"/>
    <property type="evidence" value="ECO:0007669"/>
    <property type="project" value="UniProtKB-EC"/>
</dbReference>
<dbReference type="AlphaFoldDB" id="A0A1G7E875"/>
<comment type="catalytic activity">
    <reaction evidence="2 11">
        <text>glutathione + H2O = L-cysteinylglycine + L-glutamate</text>
        <dbReference type="Rhea" id="RHEA:28807"/>
        <dbReference type="ChEBI" id="CHEBI:15377"/>
        <dbReference type="ChEBI" id="CHEBI:29985"/>
        <dbReference type="ChEBI" id="CHEBI:57925"/>
        <dbReference type="ChEBI" id="CHEBI:61694"/>
        <dbReference type="EC" id="3.4.19.13"/>
    </reaction>
</comment>
<dbReference type="NCBIfam" id="TIGR00066">
    <property type="entry name" value="g_glut_trans"/>
    <property type="match status" value="1"/>
</dbReference>
<feature type="active site" description="Nucleophile" evidence="9">
    <location>
        <position position="363"/>
    </location>
</feature>
<keyword evidence="4 11" id="KW-0808">Transferase</keyword>
<dbReference type="PRINTS" id="PR01210">
    <property type="entry name" value="GGTRANSPTASE"/>
</dbReference>
<evidence type="ECO:0000313" key="13">
    <source>
        <dbReference type="Proteomes" id="UP000198994"/>
    </source>
</evidence>
<comment type="similarity">
    <text evidence="3 11">Belongs to the gamma-glutamyltransferase family.</text>
</comment>
<dbReference type="Gene3D" id="1.10.246.130">
    <property type="match status" value="1"/>
</dbReference>